<proteinExistence type="predicted"/>
<sequence>MPFDGDMDPNMGATINNIASTTHGWKFNSASNVFQVIYRRKRPGHGKKKTQTKLKPKHIRKC</sequence>
<evidence type="ECO:0000256" key="1">
    <source>
        <dbReference type="SAM" id="MobiDB-lite"/>
    </source>
</evidence>
<keyword evidence="3" id="KW-1185">Reference proteome</keyword>
<feature type="region of interest" description="Disordered" evidence="1">
    <location>
        <begin position="42"/>
        <end position="62"/>
    </location>
</feature>
<reference evidence="2 3" key="1">
    <citation type="submission" date="2019-05" db="EMBL/GenBank/DDBJ databases">
        <title>Another draft genome of Portunus trituberculatus and its Hox gene families provides insights of decapod evolution.</title>
        <authorList>
            <person name="Jeong J.-H."/>
            <person name="Song I."/>
            <person name="Kim S."/>
            <person name="Choi T."/>
            <person name="Kim D."/>
            <person name="Ryu S."/>
            <person name="Kim W."/>
        </authorList>
    </citation>
    <scope>NUCLEOTIDE SEQUENCE [LARGE SCALE GENOMIC DNA]</scope>
    <source>
        <tissue evidence="2">Muscle</tissue>
    </source>
</reference>
<protein>
    <submittedName>
        <fullName evidence="2">Uncharacterized protein</fullName>
    </submittedName>
</protein>
<evidence type="ECO:0000313" key="3">
    <source>
        <dbReference type="Proteomes" id="UP000324222"/>
    </source>
</evidence>
<dbReference type="EMBL" id="VSRR010006081">
    <property type="protein sequence ID" value="MPC44006.1"/>
    <property type="molecule type" value="Genomic_DNA"/>
</dbReference>
<evidence type="ECO:0000313" key="2">
    <source>
        <dbReference type="EMBL" id="MPC44006.1"/>
    </source>
</evidence>
<dbReference type="AlphaFoldDB" id="A0A5B7FF72"/>
<comment type="caution">
    <text evidence="2">The sequence shown here is derived from an EMBL/GenBank/DDBJ whole genome shotgun (WGS) entry which is preliminary data.</text>
</comment>
<gene>
    <name evidence="2" type="ORF">E2C01_037665</name>
</gene>
<accession>A0A5B7FF72</accession>
<dbReference type="Proteomes" id="UP000324222">
    <property type="component" value="Unassembled WGS sequence"/>
</dbReference>
<organism evidence="2 3">
    <name type="scientific">Portunus trituberculatus</name>
    <name type="common">Swimming crab</name>
    <name type="synonym">Neptunus trituberculatus</name>
    <dbReference type="NCBI Taxonomy" id="210409"/>
    <lineage>
        <taxon>Eukaryota</taxon>
        <taxon>Metazoa</taxon>
        <taxon>Ecdysozoa</taxon>
        <taxon>Arthropoda</taxon>
        <taxon>Crustacea</taxon>
        <taxon>Multicrustacea</taxon>
        <taxon>Malacostraca</taxon>
        <taxon>Eumalacostraca</taxon>
        <taxon>Eucarida</taxon>
        <taxon>Decapoda</taxon>
        <taxon>Pleocyemata</taxon>
        <taxon>Brachyura</taxon>
        <taxon>Eubrachyura</taxon>
        <taxon>Portunoidea</taxon>
        <taxon>Portunidae</taxon>
        <taxon>Portuninae</taxon>
        <taxon>Portunus</taxon>
    </lineage>
</organism>
<name>A0A5B7FF72_PORTR</name>